<gene>
    <name evidence="7" type="ORF">PGH07_05015</name>
</gene>
<dbReference type="Pfam" id="PF13444">
    <property type="entry name" value="Acetyltransf_5"/>
    <property type="match status" value="1"/>
</dbReference>
<dbReference type="Pfam" id="PF19576">
    <property type="entry name" value="Acyltransf_2"/>
    <property type="match status" value="1"/>
</dbReference>
<sequence length="570" mass="65576">MQQLSVESYMVHHFPKIEQFPHTAKKLLFCGMKKLFHENQINEFLVSNRNKDALSFIEAIIDYFDVTIGLKKDEMTRIPSYGRTVIIANHPLGALDALALIHLLKDVRKDIKIVANSFLGQFDNLKDILIPVDNINGKMDRQVVTGIYQALEEEKAVIIFPSGEVSRARPNGVKDTKWKNGFLKIATKMKAPILPIYIKAKNSKSFYMLSMINRSLATATLPHEMFKGRGKQIDFTIGRSIPYESYNIPLPTNEKVKLLRKHFYKIAKSRRELFKTENPISMAETPSEIKKELKNGTLLGETLDGKSIILYESTQENCVIKEIGRLREISFRFVGEGSGKKRDIDGFDFYYKHLIIWDNEHLEIAGAYRLGVTGEIVEDFDIDGLYSSSLFKYHEGFEPQLASGIELGRSFVQPKYWNSRALDYLWQGIGAFVKSRPDIRYLFGAVSMSDSFNEKAKALMIYFYSHYFAGNEVMVTHKNPYYLSSEMKAYCDSIFKGDDYKGDQRVLKEELGYMGYMIPTLYKQYAEVCDEDGVKFLDFGYDKDFNNCIDGFIVVDLHKMKESKKKRYIG</sequence>
<proteinExistence type="predicted"/>
<dbReference type="SMART" id="SM00563">
    <property type="entry name" value="PlsC"/>
    <property type="match status" value="1"/>
</dbReference>
<dbReference type="PANTHER" id="PTHR37323:SF1">
    <property type="entry name" value="L-ORNITHINE N(ALPHA)-ACYLTRANSFERASE"/>
    <property type="match status" value="1"/>
</dbReference>
<dbReference type="InterPro" id="IPR052351">
    <property type="entry name" value="Ornithine_N-alpha-AT"/>
</dbReference>
<comment type="caution">
    <text evidence="7">The sequence shown here is derived from an EMBL/GenBank/DDBJ whole genome shotgun (WGS) entry which is preliminary data.</text>
</comment>
<dbReference type="SUPFAM" id="SSF69593">
    <property type="entry name" value="Glycerol-3-phosphate (1)-acyltransferase"/>
    <property type="match status" value="1"/>
</dbReference>
<accession>A0ABT7QXG7</accession>
<keyword evidence="8" id="KW-1185">Reference proteome</keyword>
<comment type="pathway">
    <text evidence="1">Lipid metabolism.</text>
</comment>
<keyword evidence="4" id="KW-0443">Lipid metabolism</keyword>
<evidence type="ECO:0000313" key="7">
    <source>
        <dbReference type="EMBL" id="MDM5271526.1"/>
    </source>
</evidence>
<organism evidence="7 8">
    <name type="scientific">Sulfurovum zhangzhouensis</name>
    <dbReference type="NCBI Taxonomy" id="3019067"/>
    <lineage>
        <taxon>Bacteria</taxon>
        <taxon>Pseudomonadati</taxon>
        <taxon>Campylobacterota</taxon>
        <taxon>Epsilonproteobacteria</taxon>
        <taxon>Campylobacterales</taxon>
        <taxon>Sulfurovaceae</taxon>
        <taxon>Sulfurovum</taxon>
    </lineage>
</organism>
<evidence type="ECO:0000259" key="6">
    <source>
        <dbReference type="SMART" id="SM00563"/>
    </source>
</evidence>
<dbReference type="InterPro" id="IPR045746">
    <property type="entry name" value="ACT14924-like_Acyltransf_dom"/>
</dbReference>
<name>A0ABT7QXG7_9BACT</name>
<keyword evidence="2" id="KW-0444">Lipid biosynthesis</keyword>
<evidence type="ECO:0000256" key="4">
    <source>
        <dbReference type="ARBA" id="ARBA00023098"/>
    </source>
</evidence>
<dbReference type="RefSeq" id="WP_289413031.1">
    <property type="nucleotide sequence ID" value="NZ_JAQIBD010000001.1"/>
</dbReference>
<feature type="domain" description="Phospholipid/glycerol acyltransferase" evidence="6">
    <location>
        <begin position="84"/>
        <end position="201"/>
    </location>
</feature>
<dbReference type="PANTHER" id="PTHR37323">
    <property type="entry name" value="GCN5-RELATED N-ACETYLTRANSFERASE"/>
    <property type="match status" value="1"/>
</dbReference>
<dbReference type="Proteomes" id="UP001169069">
    <property type="component" value="Unassembled WGS sequence"/>
</dbReference>
<dbReference type="InterPro" id="IPR016181">
    <property type="entry name" value="Acyl_CoA_acyltransferase"/>
</dbReference>
<evidence type="ECO:0000256" key="1">
    <source>
        <dbReference type="ARBA" id="ARBA00005189"/>
    </source>
</evidence>
<evidence type="ECO:0000313" key="8">
    <source>
        <dbReference type="Proteomes" id="UP001169069"/>
    </source>
</evidence>
<dbReference type="CDD" id="cd07986">
    <property type="entry name" value="LPLAT_ACT14924-like"/>
    <property type="match status" value="1"/>
</dbReference>
<evidence type="ECO:0000256" key="2">
    <source>
        <dbReference type="ARBA" id="ARBA00022516"/>
    </source>
</evidence>
<reference evidence="7" key="1">
    <citation type="submission" date="2023-01" db="EMBL/GenBank/DDBJ databases">
        <title>Sulfurovum sp. zt1-1 genome assembly.</title>
        <authorList>
            <person name="Wang J."/>
        </authorList>
    </citation>
    <scope>NUCLEOTIDE SEQUENCE</scope>
    <source>
        <strain evidence="7">Zt1-1</strain>
    </source>
</reference>
<protein>
    <submittedName>
        <fullName evidence="7">Lysophospholipid acyltransferase family protein</fullName>
    </submittedName>
</protein>
<dbReference type="SUPFAM" id="SSF55729">
    <property type="entry name" value="Acyl-CoA N-acyltransferases (Nat)"/>
    <property type="match status" value="1"/>
</dbReference>
<evidence type="ECO:0000256" key="3">
    <source>
        <dbReference type="ARBA" id="ARBA00022679"/>
    </source>
</evidence>
<dbReference type="InterPro" id="IPR002123">
    <property type="entry name" value="Plipid/glycerol_acylTrfase"/>
</dbReference>
<dbReference type="GO" id="GO:0016746">
    <property type="term" value="F:acyltransferase activity"/>
    <property type="evidence" value="ECO:0007669"/>
    <property type="project" value="UniProtKB-KW"/>
</dbReference>
<keyword evidence="5 7" id="KW-0012">Acyltransferase</keyword>
<dbReference type="EMBL" id="JAQIBD010000001">
    <property type="protein sequence ID" value="MDM5271526.1"/>
    <property type="molecule type" value="Genomic_DNA"/>
</dbReference>
<keyword evidence="3" id="KW-0808">Transferase</keyword>
<evidence type="ECO:0000256" key="5">
    <source>
        <dbReference type="ARBA" id="ARBA00023315"/>
    </source>
</evidence>